<dbReference type="EMBL" id="JAPWTK010001138">
    <property type="protein sequence ID" value="KAJ8933945.1"/>
    <property type="molecule type" value="Genomic_DNA"/>
</dbReference>
<comment type="caution">
    <text evidence="1">The sequence shown here is derived from an EMBL/GenBank/DDBJ whole genome shotgun (WGS) entry which is preliminary data.</text>
</comment>
<sequence length="96" mass="11230">MRQSEHEHSLLLLTDALIFNGGLEHIGIIETILYMHKHMYMCVKPTSASYEKGQTSETTDKKQPHTHRRLINTAKKKKQLYRNIFASNSKVWSLYI</sequence>
<name>A0AAV8X5E4_9CUCU</name>
<protein>
    <recommendedName>
        <fullName evidence="3">Maturase K</fullName>
    </recommendedName>
</protein>
<organism evidence="1 2">
    <name type="scientific">Aromia moschata</name>
    <dbReference type="NCBI Taxonomy" id="1265417"/>
    <lineage>
        <taxon>Eukaryota</taxon>
        <taxon>Metazoa</taxon>
        <taxon>Ecdysozoa</taxon>
        <taxon>Arthropoda</taxon>
        <taxon>Hexapoda</taxon>
        <taxon>Insecta</taxon>
        <taxon>Pterygota</taxon>
        <taxon>Neoptera</taxon>
        <taxon>Endopterygota</taxon>
        <taxon>Coleoptera</taxon>
        <taxon>Polyphaga</taxon>
        <taxon>Cucujiformia</taxon>
        <taxon>Chrysomeloidea</taxon>
        <taxon>Cerambycidae</taxon>
        <taxon>Cerambycinae</taxon>
        <taxon>Callichromatini</taxon>
        <taxon>Aromia</taxon>
    </lineage>
</organism>
<evidence type="ECO:0008006" key="3">
    <source>
        <dbReference type="Google" id="ProtNLM"/>
    </source>
</evidence>
<evidence type="ECO:0000313" key="2">
    <source>
        <dbReference type="Proteomes" id="UP001162162"/>
    </source>
</evidence>
<evidence type="ECO:0000313" key="1">
    <source>
        <dbReference type="EMBL" id="KAJ8933945.1"/>
    </source>
</evidence>
<proteinExistence type="predicted"/>
<accession>A0AAV8X5E4</accession>
<dbReference type="AlphaFoldDB" id="A0AAV8X5E4"/>
<reference evidence="1" key="1">
    <citation type="journal article" date="2023" name="Insect Mol. Biol.">
        <title>Genome sequencing provides insights into the evolution of gene families encoding plant cell wall-degrading enzymes in longhorned beetles.</title>
        <authorList>
            <person name="Shin N.R."/>
            <person name="Okamura Y."/>
            <person name="Kirsch R."/>
            <person name="Pauchet Y."/>
        </authorList>
    </citation>
    <scope>NUCLEOTIDE SEQUENCE</scope>
    <source>
        <strain evidence="1">AMC_N1</strain>
    </source>
</reference>
<dbReference type="Proteomes" id="UP001162162">
    <property type="component" value="Unassembled WGS sequence"/>
</dbReference>
<gene>
    <name evidence="1" type="ORF">NQ318_008699</name>
</gene>
<keyword evidence="2" id="KW-1185">Reference proteome</keyword>